<dbReference type="InterPro" id="IPR012962">
    <property type="entry name" value="Pept_M54_archaemetzincn"/>
</dbReference>
<dbReference type="GeneTree" id="ENSGT00530000063996"/>
<dbReference type="Ensembl" id="ENSAPET00000001903.1">
    <property type="protein sequence ID" value="ENSAPEP00000001857.1"/>
    <property type="gene ID" value="ENSAPEG00000001385.1"/>
</dbReference>
<name>A0A3P8RP33_AMPPE</name>
<dbReference type="CDD" id="cd11375">
    <property type="entry name" value="Peptidase_M54"/>
    <property type="match status" value="1"/>
</dbReference>
<dbReference type="GO" id="GO:0008237">
    <property type="term" value="F:metallopeptidase activity"/>
    <property type="evidence" value="ECO:0007669"/>
    <property type="project" value="UniProtKB-KW"/>
</dbReference>
<reference evidence="11" key="2">
    <citation type="submission" date="2025-08" db="UniProtKB">
        <authorList>
            <consortium name="Ensembl"/>
        </authorList>
    </citation>
    <scope>IDENTIFICATION</scope>
</reference>
<dbReference type="Gene3D" id="3.40.390.10">
    <property type="entry name" value="Collagenase (Catalytic Domain)"/>
    <property type="match status" value="1"/>
</dbReference>
<evidence type="ECO:0000256" key="7">
    <source>
        <dbReference type="ARBA" id="ARBA00023049"/>
    </source>
</evidence>
<dbReference type="SUPFAM" id="SSF55486">
    <property type="entry name" value="Metalloproteases ('zincins'), catalytic domain"/>
    <property type="match status" value="1"/>
</dbReference>
<evidence type="ECO:0000256" key="10">
    <source>
        <dbReference type="ARBA" id="ARBA00043240"/>
    </source>
</evidence>
<dbReference type="InterPro" id="IPR052009">
    <property type="entry name" value="Archaemetzincin"/>
</dbReference>
<comment type="cofactor">
    <cofactor evidence="1">
        <name>Zn(2+)</name>
        <dbReference type="ChEBI" id="CHEBI:29105"/>
    </cofactor>
</comment>
<dbReference type="PANTHER" id="PTHR32205">
    <property type="entry name" value="ARCHAEMETZINCIN-2-RELATED"/>
    <property type="match status" value="1"/>
</dbReference>
<dbReference type="GO" id="GO:0006508">
    <property type="term" value="P:proteolysis"/>
    <property type="evidence" value="ECO:0007669"/>
    <property type="project" value="UniProtKB-KW"/>
</dbReference>
<keyword evidence="5" id="KW-0378">Hydrolase</keyword>
<keyword evidence="6" id="KW-0862">Zinc</keyword>
<dbReference type="InterPro" id="IPR024079">
    <property type="entry name" value="MetalloPept_cat_dom_sf"/>
</dbReference>
<evidence type="ECO:0000313" key="12">
    <source>
        <dbReference type="Proteomes" id="UP000265080"/>
    </source>
</evidence>
<reference evidence="11" key="3">
    <citation type="submission" date="2025-09" db="UniProtKB">
        <authorList>
            <consortium name="Ensembl"/>
        </authorList>
    </citation>
    <scope>IDENTIFICATION</scope>
</reference>
<reference evidence="11 12" key="1">
    <citation type="submission" date="2018-03" db="EMBL/GenBank/DDBJ databases">
        <title>Finding Nemo's genes: A chromosome-scale reference assembly of the genome of the orange clownfish Amphiprion percula.</title>
        <authorList>
            <person name="Lehmann R."/>
        </authorList>
    </citation>
    <scope>NUCLEOTIDE SEQUENCE</scope>
</reference>
<evidence type="ECO:0000256" key="3">
    <source>
        <dbReference type="ARBA" id="ARBA00022670"/>
    </source>
</evidence>
<proteinExistence type="inferred from homology"/>
<dbReference type="Gene3D" id="3.40.720.10">
    <property type="entry name" value="Alkaline Phosphatase, subunit A"/>
    <property type="match status" value="1"/>
</dbReference>
<dbReference type="InterPro" id="IPR017850">
    <property type="entry name" value="Alkaline_phosphatase_core_sf"/>
</dbReference>
<evidence type="ECO:0000256" key="8">
    <source>
        <dbReference type="ARBA" id="ARBA00024316"/>
    </source>
</evidence>
<keyword evidence="4" id="KW-0479">Metal-binding</keyword>
<dbReference type="GO" id="GO:0046872">
    <property type="term" value="F:metal ion binding"/>
    <property type="evidence" value="ECO:0007669"/>
    <property type="project" value="UniProtKB-KW"/>
</dbReference>
<keyword evidence="7" id="KW-0482">Metalloprotease</keyword>
<protein>
    <recommendedName>
        <fullName evidence="9">Archaemetzincin-2</fullName>
    </recommendedName>
    <alternativeName>
        <fullName evidence="10">Archeobacterial metalloproteinase-like protein 2</fullName>
    </alternativeName>
</protein>
<keyword evidence="3" id="KW-0645">Protease</keyword>
<evidence type="ECO:0000256" key="2">
    <source>
        <dbReference type="ARBA" id="ARBA00006954"/>
    </source>
</evidence>
<keyword evidence="12" id="KW-1185">Reference proteome</keyword>
<dbReference type="SUPFAM" id="SSF53649">
    <property type="entry name" value="Alkaline phosphatase-like"/>
    <property type="match status" value="1"/>
</dbReference>
<evidence type="ECO:0000256" key="9">
    <source>
        <dbReference type="ARBA" id="ARBA00040634"/>
    </source>
</evidence>
<comment type="similarity">
    <text evidence="2">Belongs to the peptidase M54 family.</text>
</comment>
<evidence type="ECO:0000256" key="5">
    <source>
        <dbReference type="ARBA" id="ARBA00022801"/>
    </source>
</evidence>
<evidence type="ECO:0000256" key="6">
    <source>
        <dbReference type="ARBA" id="ARBA00022833"/>
    </source>
</evidence>
<evidence type="ECO:0000256" key="1">
    <source>
        <dbReference type="ARBA" id="ARBA00001947"/>
    </source>
</evidence>
<dbReference type="PANTHER" id="PTHR32205:SF5">
    <property type="entry name" value="ARCHAEMETZINCIN-2"/>
    <property type="match status" value="1"/>
</dbReference>
<dbReference type="AlphaFoldDB" id="A0A3P8RP33"/>
<dbReference type="Proteomes" id="UP000265080">
    <property type="component" value="Chromosome 19"/>
</dbReference>
<evidence type="ECO:0000256" key="4">
    <source>
        <dbReference type="ARBA" id="ARBA00022723"/>
    </source>
</evidence>
<evidence type="ECO:0000313" key="11">
    <source>
        <dbReference type="Ensembl" id="ENSAPEP00000001857.1"/>
    </source>
</evidence>
<comment type="function">
    <text evidence="8">Probable zinc metalloprotease.</text>
</comment>
<sequence length="464" mass="52669">MKVIQHTAEELRTALVSNSKDLAKIYSKYTKEERCLLEEGFHSGQPGSLFQPITVHSDSDWISAHPEEPQDFESFYRDSYRRTPDASHNTIYIQTIGSFGEVGALTDQHVEWLRDYCQAFFYGLSVKLLPAVTVSETGCSFRVNSNSNNLQILTGDLLRFLGNKKPKDAFCIVGITMIDLYPEDSWNFVFGQASLSMGMGVFSFARYDDNFYTRGYAGRLKKRIQPRQGDYSVFEGYYTPPITSTLLLRSCKTMTHEIGHMFGIRHCQWLNCVMQGSNHLEESDRRPLDFCPICLRKIHVSVGFKIAERYKALLHWMEEDRCQTSGPETASHPATCFPKPTEAFHTSQQWLCRCLDRLETGNRFRTKMAVGLTQLLVSGVLLCGLLLHSVSRHGANVHGKKPNFIIILADDIGWGDLDANQPEEKANNTPCLNLMAQQGLRYAVKKNICKTTVKVWQQGCQKIC</sequence>
<dbReference type="Pfam" id="PF07998">
    <property type="entry name" value="Peptidase_M54"/>
    <property type="match status" value="1"/>
</dbReference>
<organism evidence="11 12">
    <name type="scientific">Amphiprion percula</name>
    <name type="common">Orange clownfish</name>
    <name type="synonym">Lutjanus percula</name>
    <dbReference type="NCBI Taxonomy" id="161767"/>
    <lineage>
        <taxon>Eukaryota</taxon>
        <taxon>Metazoa</taxon>
        <taxon>Chordata</taxon>
        <taxon>Craniata</taxon>
        <taxon>Vertebrata</taxon>
        <taxon>Euteleostomi</taxon>
        <taxon>Actinopterygii</taxon>
        <taxon>Neopterygii</taxon>
        <taxon>Teleostei</taxon>
        <taxon>Neoteleostei</taxon>
        <taxon>Acanthomorphata</taxon>
        <taxon>Ovalentaria</taxon>
        <taxon>Pomacentridae</taxon>
        <taxon>Amphiprion</taxon>
    </lineage>
</organism>
<accession>A0A3P8RP33</accession>